<keyword evidence="1" id="KW-1015">Disulfide bond</keyword>
<dbReference type="OrthoDB" id="5803422at2759"/>
<sequence>MITPPRLLLLLGLSSLSLIQAMSPETKCNACKELLSDVKEYVNMTSMLTENVIEEAVKRTCNSQLHIPLLEEVCEVLEQRVLHELFKWIEKIDSSIDPERECQFLRFCPRSAAFFQVARSHQVDISV</sequence>
<reference evidence="4 5" key="1">
    <citation type="submission" date="2018-11" db="EMBL/GenBank/DDBJ databases">
        <authorList>
            <consortium name="Pathogen Informatics"/>
        </authorList>
    </citation>
    <scope>NUCLEOTIDE SEQUENCE [LARGE SCALE GENOMIC DNA]</scope>
</reference>
<dbReference type="InterPro" id="IPR008139">
    <property type="entry name" value="SaposinB_dom"/>
</dbReference>
<dbReference type="InterPro" id="IPR011001">
    <property type="entry name" value="Saposin-like"/>
</dbReference>
<dbReference type="EMBL" id="UZAH01036037">
    <property type="protein sequence ID" value="VDP43671.1"/>
    <property type="molecule type" value="Genomic_DNA"/>
</dbReference>
<dbReference type="PROSITE" id="PS50015">
    <property type="entry name" value="SAP_B"/>
    <property type="match status" value="1"/>
</dbReference>
<feature type="domain" description="Saposin B-type" evidence="3">
    <location>
        <begin position="24"/>
        <end position="112"/>
    </location>
</feature>
<feature type="signal peptide" evidence="2">
    <location>
        <begin position="1"/>
        <end position="21"/>
    </location>
</feature>
<evidence type="ECO:0000313" key="4">
    <source>
        <dbReference type="EMBL" id="VDP43671.1"/>
    </source>
</evidence>
<accession>A0A3P8DJ16</accession>
<organism evidence="5 6">
    <name type="scientific">Heligmosomoides polygyrus</name>
    <name type="common">Parasitic roundworm</name>
    <dbReference type="NCBI Taxonomy" id="6339"/>
    <lineage>
        <taxon>Eukaryota</taxon>
        <taxon>Metazoa</taxon>
        <taxon>Ecdysozoa</taxon>
        <taxon>Nematoda</taxon>
        <taxon>Chromadorea</taxon>
        <taxon>Rhabditida</taxon>
        <taxon>Rhabditina</taxon>
        <taxon>Rhabditomorpha</taxon>
        <taxon>Strongyloidea</taxon>
        <taxon>Heligmosomidae</taxon>
        <taxon>Heligmosomoides</taxon>
    </lineage>
</organism>
<dbReference type="SUPFAM" id="SSF47862">
    <property type="entry name" value="Saposin"/>
    <property type="match status" value="1"/>
</dbReference>
<gene>
    <name evidence="4" type="ORF">HPBE_LOCUS24235</name>
</gene>
<accession>A0A183GNG6</accession>
<dbReference type="Proteomes" id="UP000050761">
    <property type="component" value="Unassembled WGS sequence"/>
</dbReference>
<evidence type="ECO:0000313" key="6">
    <source>
        <dbReference type="WBParaSite" id="HPBE_0002423601-mRNA-1"/>
    </source>
</evidence>
<keyword evidence="2" id="KW-0732">Signal</keyword>
<evidence type="ECO:0000256" key="2">
    <source>
        <dbReference type="SAM" id="SignalP"/>
    </source>
</evidence>
<dbReference type="WBParaSite" id="HPBE_0002423601-mRNA-1">
    <property type="protein sequence ID" value="HPBE_0002423601-mRNA-1"/>
    <property type="gene ID" value="HPBE_0002423601"/>
</dbReference>
<evidence type="ECO:0000259" key="3">
    <source>
        <dbReference type="PROSITE" id="PS50015"/>
    </source>
</evidence>
<evidence type="ECO:0000256" key="1">
    <source>
        <dbReference type="ARBA" id="ARBA00023157"/>
    </source>
</evidence>
<dbReference type="Gene3D" id="1.10.225.10">
    <property type="entry name" value="Saposin-like"/>
    <property type="match status" value="1"/>
</dbReference>
<evidence type="ECO:0000313" key="5">
    <source>
        <dbReference type="Proteomes" id="UP000050761"/>
    </source>
</evidence>
<keyword evidence="5" id="KW-1185">Reference proteome</keyword>
<proteinExistence type="predicted"/>
<feature type="chain" id="PRO_5044552172" evidence="2">
    <location>
        <begin position="22"/>
        <end position="127"/>
    </location>
</feature>
<protein>
    <submittedName>
        <fullName evidence="6">Saposin B-type domain-containing protein</fullName>
    </submittedName>
</protein>
<reference evidence="6" key="2">
    <citation type="submission" date="2019-09" db="UniProtKB">
        <authorList>
            <consortium name="WormBaseParasite"/>
        </authorList>
    </citation>
    <scope>IDENTIFICATION</scope>
</reference>
<name>A0A183GNG6_HELPZ</name>
<dbReference type="AlphaFoldDB" id="A0A183GNG6"/>